<dbReference type="GO" id="GO:0032259">
    <property type="term" value="P:methylation"/>
    <property type="evidence" value="ECO:0007669"/>
    <property type="project" value="UniProtKB-KW"/>
</dbReference>
<sequence length="328" mass="36509">MKRAMTKTDNSGMIIDLNPSLASFQKDVLTGLSRNPKVIAPKHFYDERGSRLFNTITTLSEYYPTRTEKRILRDQSAAIAAAIGTSASLVELGCGSEEKIELLISAVPMVKSYTPIDISLSAVEDTVSKLKIVCPGLHIYGLCADYTSSTDFLQYTASGRRVILFLGSTIGNFEELERHMFLENLRAQLSPDDGILIGIDLVKERAVLEAAYNDTSGVTAEFNLNMLERMNRELGAAFEVEKFRHTAFFNEEKSSIEMHLESITDQIVEVAGKSFTFMAGETVHTENSYKFHVEAFEKEALEAGLSLKKVWKDPQGWFALTYLEAAGK</sequence>
<dbReference type="EMBL" id="PDOF01000002">
    <property type="protein sequence ID" value="PYZ96769.1"/>
    <property type="molecule type" value="Genomic_DNA"/>
</dbReference>
<dbReference type="Proteomes" id="UP000248066">
    <property type="component" value="Unassembled WGS sequence"/>
</dbReference>
<dbReference type="InterPro" id="IPR051128">
    <property type="entry name" value="EgtD_Methyltrsf_superfamily"/>
</dbReference>
<comment type="caution">
    <text evidence="4">The sequence shown here is derived from an EMBL/GenBank/DDBJ whole genome shotgun (WGS) entry which is preliminary data.</text>
</comment>
<dbReference type="Pfam" id="PF10017">
    <property type="entry name" value="Methyltransf_33"/>
    <property type="match status" value="1"/>
</dbReference>
<keyword evidence="5" id="KW-1185">Reference proteome</keyword>
<dbReference type="NCBIfam" id="TIGR03438">
    <property type="entry name" value="egtD_ergothio"/>
    <property type="match status" value="1"/>
</dbReference>
<evidence type="ECO:0000313" key="4">
    <source>
        <dbReference type="EMBL" id="PYZ96769.1"/>
    </source>
</evidence>
<dbReference type="InterPro" id="IPR019257">
    <property type="entry name" value="MeTrfase_dom"/>
</dbReference>
<dbReference type="GO" id="GO:0008168">
    <property type="term" value="F:methyltransferase activity"/>
    <property type="evidence" value="ECO:0007669"/>
    <property type="project" value="UniProtKB-KW"/>
</dbReference>
<dbReference type="InterPro" id="IPR017804">
    <property type="entry name" value="MeTrfase_EgtD-like"/>
</dbReference>
<dbReference type="AlphaFoldDB" id="A0A2W0HIZ8"/>
<reference evidence="4 5" key="1">
    <citation type="submission" date="2017-10" db="EMBL/GenBank/DDBJ databases">
        <title>Bacillus sp. nov., a halophilic bacterium isolated from a Yangshapao Lake.</title>
        <authorList>
            <person name="Wang H."/>
        </authorList>
    </citation>
    <scope>NUCLEOTIDE SEQUENCE [LARGE SCALE GENOMIC DNA]</scope>
    <source>
        <strain evidence="4 5">YSP-3</strain>
    </source>
</reference>
<gene>
    <name evidence="4" type="primary">egtD</name>
    <name evidence="4" type="ORF">CR205_13860</name>
</gene>
<dbReference type="SUPFAM" id="SSF53335">
    <property type="entry name" value="S-adenosyl-L-methionine-dependent methyltransferases"/>
    <property type="match status" value="1"/>
</dbReference>
<evidence type="ECO:0000259" key="3">
    <source>
        <dbReference type="Pfam" id="PF10017"/>
    </source>
</evidence>
<feature type="domain" description="Histidine-specific methyltransferase SAM-dependent" evidence="3">
    <location>
        <begin position="24"/>
        <end position="324"/>
    </location>
</feature>
<protein>
    <submittedName>
        <fullName evidence="4">L-histidine N(Alpha)-methyltransferase</fullName>
    </submittedName>
</protein>
<name>A0A2W0HIZ8_9BACI</name>
<proteinExistence type="predicted"/>
<dbReference type="InterPro" id="IPR029063">
    <property type="entry name" value="SAM-dependent_MTases_sf"/>
</dbReference>
<dbReference type="PANTHER" id="PTHR43397">
    <property type="entry name" value="ERGOTHIONEINE BIOSYNTHESIS PROTEIN 1"/>
    <property type="match status" value="1"/>
</dbReference>
<evidence type="ECO:0000256" key="1">
    <source>
        <dbReference type="ARBA" id="ARBA00022603"/>
    </source>
</evidence>
<organism evidence="4 5">
    <name type="scientific">Alteribacter lacisalsi</name>
    <dbReference type="NCBI Taxonomy" id="2045244"/>
    <lineage>
        <taxon>Bacteria</taxon>
        <taxon>Bacillati</taxon>
        <taxon>Bacillota</taxon>
        <taxon>Bacilli</taxon>
        <taxon>Bacillales</taxon>
        <taxon>Bacillaceae</taxon>
        <taxon>Alteribacter</taxon>
    </lineage>
</organism>
<evidence type="ECO:0000256" key="2">
    <source>
        <dbReference type="ARBA" id="ARBA00022679"/>
    </source>
</evidence>
<accession>A0A2W0HIZ8</accession>
<dbReference type="Gene3D" id="3.40.50.150">
    <property type="entry name" value="Vaccinia Virus protein VP39"/>
    <property type="match status" value="1"/>
</dbReference>
<evidence type="ECO:0000313" key="5">
    <source>
        <dbReference type="Proteomes" id="UP000248066"/>
    </source>
</evidence>
<dbReference type="PANTHER" id="PTHR43397:SF1">
    <property type="entry name" value="ERGOTHIONEINE BIOSYNTHESIS PROTEIN 1"/>
    <property type="match status" value="1"/>
</dbReference>
<keyword evidence="1 4" id="KW-0489">Methyltransferase</keyword>
<dbReference type="InterPro" id="IPR035094">
    <property type="entry name" value="EgtD"/>
</dbReference>
<keyword evidence="2 4" id="KW-0808">Transferase</keyword>
<dbReference type="PIRSF" id="PIRSF018005">
    <property type="entry name" value="UCP018005"/>
    <property type="match status" value="1"/>
</dbReference>